<evidence type="ECO:0000256" key="2">
    <source>
        <dbReference type="ARBA" id="ARBA00022614"/>
    </source>
</evidence>
<feature type="transmembrane region" description="Helical" evidence="11">
    <location>
        <begin position="156"/>
        <end position="178"/>
    </location>
</feature>
<dbReference type="Proteomes" id="UP000314987">
    <property type="component" value="Unassembled WGS sequence"/>
</dbReference>
<keyword evidence="3 11" id="KW-0812">Transmembrane</keyword>
<comment type="subcellular location">
    <subcellularLocation>
        <location evidence="1">Membrane</location>
        <topology evidence="1">Single-pass type I membrane protein</topology>
    </subcellularLocation>
</comment>
<evidence type="ECO:0000259" key="13">
    <source>
        <dbReference type="SMART" id="SM00013"/>
    </source>
</evidence>
<evidence type="ECO:0000256" key="11">
    <source>
        <dbReference type="SAM" id="Phobius"/>
    </source>
</evidence>
<dbReference type="STRING" id="29139.ENSVURP00010002752"/>
<evidence type="ECO:0000313" key="15">
    <source>
        <dbReference type="Ensembl" id="ENSVURP00010002752.1"/>
    </source>
</evidence>
<sequence>VGSLSSPVPGLLLGPRALGLLLLASIHRASACPPRCRCAGDLVDCGHQHLTAASLPRAFPPSTTEVILQANNLSSLPTGLFDGLPLLRLVHLGANPWHCDCRLFYLWAWLGAQQNRRAYRDLRCSGPPQLRGRLLLYLGPEELQATCRVAGCSRELGAQLALLCLLLFQALLLLLLLLRLRRYRALTHKARLTTQDLLLQTTPPAD</sequence>
<evidence type="ECO:0000256" key="3">
    <source>
        <dbReference type="ARBA" id="ARBA00022692"/>
    </source>
</evidence>
<evidence type="ECO:0000256" key="9">
    <source>
        <dbReference type="ARBA" id="ARBA00023136"/>
    </source>
</evidence>
<dbReference type="Ensembl" id="ENSVURT00010003122.1">
    <property type="protein sequence ID" value="ENSVURP00010002752.1"/>
    <property type="gene ID" value="ENSVURG00010002255.1"/>
</dbReference>
<keyword evidence="8" id="KW-0094">Blood coagulation</keyword>
<feature type="domain" description="LRRCT" evidence="14">
    <location>
        <begin position="95"/>
        <end position="148"/>
    </location>
</feature>
<keyword evidence="5 12" id="KW-0732">Signal</keyword>
<evidence type="ECO:0000256" key="12">
    <source>
        <dbReference type="SAM" id="SignalP"/>
    </source>
</evidence>
<evidence type="ECO:0000313" key="16">
    <source>
        <dbReference type="Proteomes" id="UP000314987"/>
    </source>
</evidence>
<keyword evidence="7 11" id="KW-1133">Transmembrane helix</keyword>
<dbReference type="SMART" id="SM00013">
    <property type="entry name" value="LRRNT"/>
    <property type="match status" value="1"/>
</dbReference>
<proteinExistence type="predicted"/>
<keyword evidence="16" id="KW-1185">Reference proteome</keyword>
<evidence type="ECO:0000256" key="6">
    <source>
        <dbReference type="ARBA" id="ARBA00022889"/>
    </source>
</evidence>
<keyword evidence="6" id="KW-0130">Cell adhesion</keyword>
<evidence type="ECO:0000256" key="5">
    <source>
        <dbReference type="ARBA" id="ARBA00022729"/>
    </source>
</evidence>
<accession>A0A4X2K0F7</accession>
<evidence type="ECO:0000256" key="4">
    <source>
        <dbReference type="ARBA" id="ARBA00022696"/>
    </source>
</evidence>
<evidence type="ECO:0000259" key="14">
    <source>
        <dbReference type="SMART" id="SM00082"/>
    </source>
</evidence>
<evidence type="ECO:0000256" key="8">
    <source>
        <dbReference type="ARBA" id="ARBA00023084"/>
    </source>
</evidence>
<dbReference type="PANTHER" id="PTHR22650:SF7">
    <property type="entry name" value="PLATELET GLYCOPROTEIN IB BETA CHAIN"/>
    <property type="match status" value="1"/>
</dbReference>
<name>A0A4X2K0F7_VOMUR</name>
<dbReference type="PANTHER" id="PTHR22650">
    <property type="entry name" value="GLYCOPROTEIN IB BETA"/>
    <property type="match status" value="1"/>
</dbReference>
<dbReference type="Ensembl" id="ENSVURT00010021206.1">
    <property type="protein sequence ID" value="ENSVURP00010018653.1"/>
    <property type="gene ID" value="ENSVURG00010014202.1"/>
</dbReference>
<dbReference type="InterPro" id="IPR032675">
    <property type="entry name" value="LRR_dom_sf"/>
</dbReference>
<dbReference type="InterPro" id="IPR000372">
    <property type="entry name" value="LRRNT"/>
</dbReference>
<keyword evidence="9 11" id="KW-0472">Membrane</keyword>
<dbReference type="GO" id="GO:0007596">
    <property type="term" value="P:blood coagulation"/>
    <property type="evidence" value="ECO:0007669"/>
    <property type="project" value="UniProtKB-KW"/>
</dbReference>
<keyword evidence="10" id="KW-1015">Disulfide bond</keyword>
<dbReference type="SMART" id="SM00082">
    <property type="entry name" value="LRRCT"/>
    <property type="match status" value="1"/>
</dbReference>
<feature type="signal peptide" evidence="12">
    <location>
        <begin position="1"/>
        <end position="31"/>
    </location>
</feature>
<keyword evidence="4" id="KW-0356">Hemostasis</keyword>
<reference evidence="15" key="2">
    <citation type="submission" date="2025-05" db="UniProtKB">
        <authorList>
            <consortium name="Ensembl"/>
        </authorList>
    </citation>
    <scope>IDENTIFICATION</scope>
</reference>
<keyword evidence="2" id="KW-0433">Leucine-rich repeat</keyword>
<dbReference type="InterPro" id="IPR000483">
    <property type="entry name" value="Cys-rich_flank_reg_C"/>
</dbReference>
<evidence type="ECO:0000256" key="7">
    <source>
        <dbReference type="ARBA" id="ARBA00022989"/>
    </source>
</evidence>
<protein>
    <recommendedName>
        <fullName evidence="17">Glycoprotein Ib platelet subunit beta</fullName>
    </recommendedName>
</protein>
<dbReference type="AlphaFoldDB" id="A0A4X2K0F7"/>
<dbReference type="GeneTree" id="ENSGT00530000064244"/>
<dbReference type="OMA" id="SAYCELF"/>
<dbReference type="Gene3D" id="3.80.10.10">
    <property type="entry name" value="Ribonuclease Inhibitor"/>
    <property type="match status" value="1"/>
</dbReference>
<dbReference type="GO" id="GO:0016020">
    <property type="term" value="C:membrane"/>
    <property type="evidence" value="ECO:0007669"/>
    <property type="project" value="UniProtKB-SubCell"/>
</dbReference>
<reference evidence="16" key="1">
    <citation type="submission" date="2018-12" db="EMBL/GenBank/DDBJ databases">
        <authorList>
            <person name="Yazar S."/>
        </authorList>
    </citation>
    <scope>NUCLEOTIDE SEQUENCE [LARGE SCALE GENOMIC DNA]</scope>
</reference>
<dbReference type="SUPFAM" id="SSF52058">
    <property type="entry name" value="L domain-like"/>
    <property type="match status" value="1"/>
</dbReference>
<evidence type="ECO:0008006" key="17">
    <source>
        <dbReference type="Google" id="ProtNLM"/>
    </source>
</evidence>
<organism evidence="15 16">
    <name type="scientific">Vombatus ursinus</name>
    <name type="common">Common wombat</name>
    <dbReference type="NCBI Taxonomy" id="29139"/>
    <lineage>
        <taxon>Eukaryota</taxon>
        <taxon>Metazoa</taxon>
        <taxon>Chordata</taxon>
        <taxon>Craniata</taxon>
        <taxon>Vertebrata</taxon>
        <taxon>Euteleostomi</taxon>
        <taxon>Mammalia</taxon>
        <taxon>Metatheria</taxon>
        <taxon>Diprotodontia</taxon>
        <taxon>Vombatidae</taxon>
        <taxon>Vombatus</taxon>
    </lineage>
</organism>
<evidence type="ECO:0000256" key="1">
    <source>
        <dbReference type="ARBA" id="ARBA00004479"/>
    </source>
</evidence>
<dbReference type="GO" id="GO:0007155">
    <property type="term" value="P:cell adhesion"/>
    <property type="evidence" value="ECO:0007669"/>
    <property type="project" value="UniProtKB-KW"/>
</dbReference>
<feature type="domain" description="LRRNT" evidence="13">
    <location>
        <begin position="31"/>
        <end position="65"/>
    </location>
</feature>
<feature type="chain" id="PRO_5044616042" description="Glycoprotein Ib platelet subunit beta" evidence="12">
    <location>
        <begin position="32"/>
        <end position="206"/>
    </location>
</feature>
<evidence type="ECO:0000256" key="10">
    <source>
        <dbReference type="ARBA" id="ARBA00023157"/>
    </source>
</evidence>
<dbReference type="InterPro" id="IPR052313">
    <property type="entry name" value="GPIb-IX-V_Complex"/>
</dbReference>